<reference evidence="1 2" key="1">
    <citation type="submission" date="2024-04" db="EMBL/GenBank/DDBJ databases">
        <title>genome sequences of Mucor flavus KT1a and Helicostylum pulchrum KT1b strains isolated from the surface of a dry-aged beef.</title>
        <authorList>
            <person name="Toyotome T."/>
            <person name="Hosono M."/>
            <person name="Torimaru M."/>
            <person name="Fukuda K."/>
            <person name="Mikami N."/>
        </authorList>
    </citation>
    <scope>NUCLEOTIDE SEQUENCE [LARGE SCALE GENOMIC DNA]</scope>
    <source>
        <strain evidence="1 2">KT1a</strain>
    </source>
</reference>
<gene>
    <name evidence="1" type="ORF">MFLAVUS_004798</name>
</gene>
<organism evidence="1 2">
    <name type="scientific">Mucor flavus</name>
    <dbReference type="NCBI Taxonomy" id="439312"/>
    <lineage>
        <taxon>Eukaryota</taxon>
        <taxon>Fungi</taxon>
        <taxon>Fungi incertae sedis</taxon>
        <taxon>Mucoromycota</taxon>
        <taxon>Mucoromycotina</taxon>
        <taxon>Mucoromycetes</taxon>
        <taxon>Mucorales</taxon>
        <taxon>Mucorineae</taxon>
        <taxon>Mucoraceae</taxon>
        <taxon>Mucor</taxon>
    </lineage>
</organism>
<protein>
    <submittedName>
        <fullName evidence="1">Uncharacterized protein</fullName>
    </submittedName>
</protein>
<accession>A0ABP9YWX6</accession>
<evidence type="ECO:0000313" key="2">
    <source>
        <dbReference type="Proteomes" id="UP001473302"/>
    </source>
</evidence>
<sequence>MLFSSVFANHLGKRHIKAISLNMKRRRNVNERYEKRGNPPPPATLPVLTSPIEQNIAMLSNFFAHGNAVGGIKDDGPNE</sequence>
<evidence type="ECO:0000313" key="1">
    <source>
        <dbReference type="EMBL" id="GAA5811364.1"/>
    </source>
</evidence>
<dbReference type="Proteomes" id="UP001473302">
    <property type="component" value="Unassembled WGS sequence"/>
</dbReference>
<proteinExistence type="predicted"/>
<name>A0ABP9YWX6_9FUNG</name>
<keyword evidence="2" id="KW-1185">Reference proteome</keyword>
<dbReference type="EMBL" id="BAABUK010000009">
    <property type="protein sequence ID" value="GAA5811364.1"/>
    <property type="molecule type" value="Genomic_DNA"/>
</dbReference>
<comment type="caution">
    <text evidence="1">The sequence shown here is derived from an EMBL/GenBank/DDBJ whole genome shotgun (WGS) entry which is preliminary data.</text>
</comment>